<gene>
    <name evidence="2" type="ORF">GCM10007907_31130</name>
</gene>
<organism evidence="2 3">
    <name type="scientific">Chitinimonas prasina</name>
    <dbReference type="NCBI Taxonomy" id="1434937"/>
    <lineage>
        <taxon>Bacteria</taxon>
        <taxon>Pseudomonadati</taxon>
        <taxon>Pseudomonadota</taxon>
        <taxon>Betaproteobacteria</taxon>
        <taxon>Neisseriales</taxon>
        <taxon>Chitinibacteraceae</taxon>
        <taxon>Chitinimonas</taxon>
    </lineage>
</organism>
<proteinExistence type="predicted"/>
<keyword evidence="3" id="KW-1185">Reference proteome</keyword>
<name>A0ABQ5YIN4_9NEIS</name>
<dbReference type="Pfam" id="PF12680">
    <property type="entry name" value="SnoaL_2"/>
    <property type="match status" value="1"/>
</dbReference>
<protein>
    <recommendedName>
        <fullName evidence="1">SnoaL-like domain-containing protein</fullName>
    </recommendedName>
</protein>
<dbReference type="InterPro" id="IPR032710">
    <property type="entry name" value="NTF2-like_dom_sf"/>
</dbReference>
<sequence>MHPHAALIQRFYQAFQHLDAEAMAACYHPDVVFDDPVFIGLRGRDAGDMWRMLCSRAKQFSLQFDEVVADDHGGSAHWIARYEFSQTGRMVVNDIRASFEFRDGLIVRHRDVFDLWRWSRMALGGKGVLLGWLPPVQGAIRKQALAGLAAYQRKRAN</sequence>
<dbReference type="RefSeq" id="WP_284197401.1">
    <property type="nucleotide sequence ID" value="NZ_BSOG01000004.1"/>
</dbReference>
<evidence type="ECO:0000313" key="3">
    <source>
        <dbReference type="Proteomes" id="UP001156706"/>
    </source>
</evidence>
<feature type="domain" description="SnoaL-like" evidence="1">
    <location>
        <begin position="8"/>
        <end position="109"/>
    </location>
</feature>
<comment type="caution">
    <text evidence="2">The sequence shown here is derived from an EMBL/GenBank/DDBJ whole genome shotgun (WGS) entry which is preliminary data.</text>
</comment>
<reference evidence="3" key="1">
    <citation type="journal article" date="2019" name="Int. J. Syst. Evol. Microbiol.">
        <title>The Global Catalogue of Microorganisms (GCM) 10K type strain sequencing project: providing services to taxonomists for standard genome sequencing and annotation.</title>
        <authorList>
            <consortium name="The Broad Institute Genomics Platform"/>
            <consortium name="The Broad Institute Genome Sequencing Center for Infectious Disease"/>
            <person name="Wu L."/>
            <person name="Ma J."/>
        </authorList>
    </citation>
    <scope>NUCLEOTIDE SEQUENCE [LARGE SCALE GENOMIC DNA]</scope>
    <source>
        <strain evidence="3">NBRC 110044</strain>
    </source>
</reference>
<dbReference type="SUPFAM" id="SSF54427">
    <property type="entry name" value="NTF2-like"/>
    <property type="match status" value="1"/>
</dbReference>
<evidence type="ECO:0000259" key="1">
    <source>
        <dbReference type="Pfam" id="PF12680"/>
    </source>
</evidence>
<dbReference type="Proteomes" id="UP001156706">
    <property type="component" value="Unassembled WGS sequence"/>
</dbReference>
<evidence type="ECO:0000313" key="2">
    <source>
        <dbReference type="EMBL" id="GLR14323.1"/>
    </source>
</evidence>
<dbReference type="InterPro" id="IPR037401">
    <property type="entry name" value="SnoaL-like"/>
</dbReference>
<accession>A0ABQ5YIN4</accession>
<dbReference type="Gene3D" id="3.10.450.50">
    <property type="match status" value="1"/>
</dbReference>
<dbReference type="EMBL" id="BSOG01000004">
    <property type="protein sequence ID" value="GLR14323.1"/>
    <property type="molecule type" value="Genomic_DNA"/>
</dbReference>